<organism evidence="7 8">
    <name type="scientific">Coemansia interrupta</name>
    <dbReference type="NCBI Taxonomy" id="1126814"/>
    <lineage>
        <taxon>Eukaryota</taxon>
        <taxon>Fungi</taxon>
        <taxon>Fungi incertae sedis</taxon>
        <taxon>Zoopagomycota</taxon>
        <taxon>Kickxellomycotina</taxon>
        <taxon>Kickxellomycetes</taxon>
        <taxon>Kickxellales</taxon>
        <taxon>Kickxellaceae</taxon>
        <taxon>Coemansia</taxon>
    </lineage>
</organism>
<dbReference type="InterPro" id="IPR011011">
    <property type="entry name" value="Znf_FYVE_PHD"/>
</dbReference>
<dbReference type="Pfam" id="PF00628">
    <property type="entry name" value="PHD"/>
    <property type="match status" value="1"/>
</dbReference>
<dbReference type="InterPro" id="IPR001965">
    <property type="entry name" value="Znf_PHD"/>
</dbReference>
<dbReference type="Gene3D" id="3.30.40.10">
    <property type="entry name" value="Zinc/RING finger domain, C3HC4 (zinc finger)"/>
    <property type="match status" value="3"/>
</dbReference>
<evidence type="ECO:0000259" key="6">
    <source>
        <dbReference type="PROSITE" id="PS50016"/>
    </source>
</evidence>
<feature type="region of interest" description="Disordered" evidence="5">
    <location>
        <begin position="350"/>
        <end position="370"/>
    </location>
</feature>
<proteinExistence type="predicted"/>
<name>A0A9W8HM28_9FUNG</name>
<dbReference type="GO" id="GO:0008270">
    <property type="term" value="F:zinc ion binding"/>
    <property type="evidence" value="ECO:0007669"/>
    <property type="project" value="UniProtKB-KW"/>
</dbReference>
<feature type="compositionally biased region" description="Low complexity" evidence="5">
    <location>
        <begin position="236"/>
        <end position="245"/>
    </location>
</feature>
<sequence>MAGSRRQQQQQQQQAATGKVSIAMLVRSGLLVAGNTVVCNSWPFSAVVTPAGTFTAQWQPLPPDFIAGHGTEFMKAEFETPSAWATAVCRVMRAQQRAQRTAEDGGRGRGRQLPSTGGSGESRVAVNGWTACRVRVAPGDANRRLALRLDAEARDVTGGGDADDAAGAVEVSLDVLRRELSSRLADSGSESDAADHASAGGVDGLARRVEDGLALGCVTQRKAAAAAAGAISAAAGAPAVSAVAKPHSRKRKSNPDMSRQAKLSRVPAEDDSEVGDGRALEQLARFRERAGALQRPAAEARALRYQRRQRLRRAMAGALDDWLHRRRQGRADAARSLGSLLGALALATRPPSPVQPGSAMPAPQPGGMQPAADIRRTRVLVPRDVLRTRAASLAALCTLCASAGGAMLACAACGDRYHAFCAPAPQPGSGRFLCTGCRVCSVCMSGEFADELLQCDGCGLLVHEQCSGQAAGHAGGLLGLVADNGGRWLCDGCVECRECAYRMPARELITDADAQRVQWAYDFSLCGTCAAQIEKARVCAECLATYANATVGASMVCCDVCAFWVHTECDASLTPAVYDALIALEDDAPYVCPTCMRVEAVPRTCFLPLCLRTADEGSAGGTAFGELRRKETEEEAADMLLSLTRSDVRFGSERFDVAAMEARLCVADDWRACMLCGLHGDGVVVGRRRPVLGRLVPVASGGGGSGVCSAWAHVECLAWAWGPRAVGVPGDDSAPALVRFEGMLVDREGPAPVVCTLCGRPGASLHCCAPVACNDAAYHLPCLLVAGWSTKAEAVEPASSGAAEEPRYCGEWRRALCPEHAPVFSAMMPQEGSVAAPVYDDVCVLADIANMPSAADSQGFVVFGNLVLLGGPGDGGGRGLVRFFSVDGVAYGLYLCRDGADGWCGCVGRGLDGDVTVVPGGLRHDKRLGDLLGRLLRDALPDESPRAAFLAALAASAPHRFLKLPLPDRAPDE</sequence>
<accession>A0A9W8HM28</accession>
<feature type="domain" description="PHD-type" evidence="6">
    <location>
        <begin position="437"/>
        <end position="496"/>
    </location>
</feature>
<evidence type="ECO:0000256" key="5">
    <source>
        <dbReference type="SAM" id="MobiDB-lite"/>
    </source>
</evidence>
<dbReference type="OrthoDB" id="787137at2759"/>
<comment type="caution">
    <text evidence="7">The sequence shown here is derived from an EMBL/GenBank/DDBJ whole genome shotgun (WGS) entry which is preliminary data.</text>
</comment>
<dbReference type="SUPFAM" id="SSF57903">
    <property type="entry name" value="FYVE/PHD zinc finger"/>
    <property type="match status" value="3"/>
</dbReference>
<dbReference type="AlphaFoldDB" id="A0A9W8HM28"/>
<evidence type="ECO:0000256" key="4">
    <source>
        <dbReference type="PROSITE-ProRule" id="PRU00146"/>
    </source>
</evidence>
<reference evidence="7" key="1">
    <citation type="submission" date="2022-07" db="EMBL/GenBank/DDBJ databases">
        <title>Phylogenomic reconstructions and comparative analyses of Kickxellomycotina fungi.</title>
        <authorList>
            <person name="Reynolds N.K."/>
            <person name="Stajich J.E."/>
            <person name="Barry K."/>
            <person name="Grigoriev I.V."/>
            <person name="Crous P."/>
            <person name="Smith M.E."/>
        </authorList>
    </citation>
    <scope>NUCLEOTIDE SEQUENCE</scope>
    <source>
        <strain evidence="7">BCRC 34489</strain>
    </source>
</reference>
<keyword evidence="1" id="KW-0479">Metal-binding</keyword>
<dbReference type="InterPro" id="IPR013083">
    <property type="entry name" value="Znf_RING/FYVE/PHD"/>
</dbReference>
<keyword evidence="3" id="KW-0862">Zinc</keyword>
<keyword evidence="2 4" id="KW-0863">Zinc-finger</keyword>
<evidence type="ECO:0000313" key="7">
    <source>
        <dbReference type="EMBL" id="KAJ2785248.1"/>
    </source>
</evidence>
<dbReference type="Proteomes" id="UP001140172">
    <property type="component" value="Unassembled WGS sequence"/>
</dbReference>
<dbReference type="EMBL" id="JANBUM010000093">
    <property type="protein sequence ID" value="KAJ2785248.1"/>
    <property type="molecule type" value="Genomic_DNA"/>
</dbReference>
<feature type="compositionally biased region" description="Low complexity" evidence="5">
    <location>
        <begin position="359"/>
        <end position="370"/>
    </location>
</feature>
<feature type="domain" description="PHD-type" evidence="6">
    <location>
        <begin position="394"/>
        <end position="440"/>
    </location>
</feature>
<gene>
    <name evidence="7" type="ORF">GGI15_001993</name>
</gene>
<evidence type="ECO:0000313" key="8">
    <source>
        <dbReference type="Proteomes" id="UP001140172"/>
    </source>
</evidence>
<keyword evidence="8" id="KW-1185">Reference proteome</keyword>
<protein>
    <recommendedName>
        <fullName evidence="6">PHD-type domain-containing protein</fullName>
    </recommendedName>
</protein>
<evidence type="ECO:0000256" key="1">
    <source>
        <dbReference type="ARBA" id="ARBA00022723"/>
    </source>
</evidence>
<feature type="region of interest" description="Disordered" evidence="5">
    <location>
        <begin position="98"/>
        <end position="122"/>
    </location>
</feature>
<dbReference type="PROSITE" id="PS50016">
    <property type="entry name" value="ZF_PHD_2"/>
    <property type="match status" value="2"/>
</dbReference>
<feature type="region of interest" description="Disordered" evidence="5">
    <location>
        <begin position="236"/>
        <end position="275"/>
    </location>
</feature>
<evidence type="ECO:0000256" key="2">
    <source>
        <dbReference type="ARBA" id="ARBA00022771"/>
    </source>
</evidence>
<dbReference type="SMART" id="SM00249">
    <property type="entry name" value="PHD"/>
    <property type="match status" value="4"/>
</dbReference>
<evidence type="ECO:0000256" key="3">
    <source>
        <dbReference type="ARBA" id="ARBA00022833"/>
    </source>
</evidence>
<dbReference type="InterPro" id="IPR019787">
    <property type="entry name" value="Znf_PHD-finger"/>
</dbReference>